<dbReference type="Gene3D" id="1.20.120.1220">
    <property type="match status" value="1"/>
</dbReference>
<proteinExistence type="predicted"/>
<protein>
    <submittedName>
        <fullName evidence="3">Type IV leader peptidase family protein</fullName>
    </submittedName>
</protein>
<feature type="transmembrane region" description="Helical" evidence="1">
    <location>
        <begin position="127"/>
        <end position="146"/>
    </location>
</feature>
<evidence type="ECO:0000313" key="3">
    <source>
        <dbReference type="EMBL" id="OLS03551.1"/>
    </source>
</evidence>
<feature type="domain" description="Prepilin type IV endopeptidase peptidase" evidence="2">
    <location>
        <begin position="10"/>
        <end position="106"/>
    </location>
</feature>
<dbReference type="GO" id="GO:0016020">
    <property type="term" value="C:membrane"/>
    <property type="evidence" value="ECO:0007669"/>
    <property type="project" value="InterPro"/>
</dbReference>
<dbReference type="AlphaFoldDB" id="A0A1U7M8E7"/>
<evidence type="ECO:0000256" key="1">
    <source>
        <dbReference type="SAM" id="Phobius"/>
    </source>
</evidence>
<dbReference type="RefSeq" id="WP_084191740.1">
    <property type="nucleotide sequence ID" value="NZ_LTDM01000005.1"/>
</dbReference>
<organism evidence="3 4">
    <name type="scientific">Tissierella creatinophila DSM 6911</name>
    <dbReference type="NCBI Taxonomy" id="1123403"/>
    <lineage>
        <taxon>Bacteria</taxon>
        <taxon>Bacillati</taxon>
        <taxon>Bacillota</taxon>
        <taxon>Tissierellia</taxon>
        <taxon>Tissierellales</taxon>
        <taxon>Tissierellaceae</taxon>
        <taxon>Tissierella</taxon>
    </lineage>
</organism>
<dbReference type="Proteomes" id="UP000186112">
    <property type="component" value="Unassembled WGS sequence"/>
</dbReference>
<keyword evidence="4" id="KW-1185">Reference proteome</keyword>
<gene>
    <name evidence="3" type="ORF">TICRE_04080</name>
</gene>
<reference evidence="3 4" key="1">
    <citation type="submission" date="2016-02" db="EMBL/GenBank/DDBJ databases">
        <title>Genome sequence of Tissierella creatinophila DSM 6911.</title>
        <authorList>
            <person name="Poehlein A."/>
            <person name="Daniel R."/>
        </authorList>
    </citation>
    <scope>NUCLEOTIDE SEQUENCE [LARGE SCALE GENOMIC DNA]</scope>
    <source>
        <strain evidence="3 4">DSM 6911</strain>
    </source>
</reference>
<feature type="transmembrane region" description="Helical" evidence="1">
    <location>
        <begin position="6"/>
        <end position="24"/>
    </location>
</feature>
<feature type="transmembrane region" description="Helical" evidence="1">
    <location>
        <begin position="45"/>
        <end position="66"/>
    </location>
</feature>
<dbReference type="GO" id="GO:0004190">
    <property type="term" value="F:aspartic-type endopeptidase activity"/>
    <property type="evidence" value="ECO:0007669"/>
    <property type="project" value="InterPro"/>
</dbReference>
<accession>A0A1U7M8E7</accession>
<dbReference type="Pfam" id="PF01478">
    <property type="entry name" value="Peptidase_A24"/>
    <property type="match status" value="1"/>
</dbReference>
<evidence type="ECO:0000313" key="4">
    <source>
        <dbReference type="Proteomes" id="UP000186112"/>
    </source>
</evidence>
<keyword evidence="1" id="KW-0472">Membrane</keyword>
<dbReference type="EMBL" id="LTDM01000005">
    <property type="protein sequence ID" value="OLS03551.1"/>
    <property type="molecule type" value="Genomic_DNA"/>
</dbReference>
<dbReference type="InterPro" id="IPR000045">
    <property type="entry name" value="Prepilin_IV_endopep_pep"/>
</dbReference>
<evidence type="ECO:0000259" key="2">
    <source>
        <dbReference type="Pfam" id="PF01478"/>
    </source>
</evidence>
<keyword evidence="1" id="KW-1133">Transmembrane helix</keyword>
<sequence length="147" mass="16212">MLDNTIIQGLLFSSLLMVASYTDIKRREIPNIICVLIGLAGLLDFNFNNLFGMVIGIPFVIAAIIIEDSIGGGDIKLVASAGIVLGFWKGIYGLILGLSFLVLFYLLIVLKSKVMKKQVARNLPMPLAPFLGIGFMIIYFMIIYFMT</sequence>
<name>A0A1U7M8E7_TISCR</name>
<keyword evidence="1" id="KW-0812">Transmembrane</keyword>
<feature type="transmembrane region" description="Helical" evidence="1">
    <location>
        <begin position="86"/>
        <end position="107"/>
    </location>
</feature>
<comment type="caution">
    <text evidence="3">The sequence shown here is derived from an EMBL/GenBank/DDBJ whole genome shotgun (WGS) entry which is preliminary data.</text>
</comment>